<reference evidence="2" key="1">
    <citation type="journal article" date="2022" name="G3 (Bethesda)">
        <title>High quality genome of the basidiomycete yeast Dioszegia hungarica PDD-24b-2 isolated from cloud water.</title>
        <authorList>
            <person name="Jarrige D."/>
            <person name="Haridas S."/>
            <person name="Bleykasten-Grosshans C."/>
            <person name="Joly M."/>
            <person name="Nadalig T."/>
            <person name="Sancelme M."/>
            <person name="Vuilleumier S."/>
            <person name="Grigoriev I.V."/>
            <person name="Amato P."/>
            <person name="Bringel F."/>
        </authorList>
    </citation>
    <scope>NUCLEOTIDE SEQUENCE</scope>
    <source>
        <strain evidence="2">PDD-24b-2</strain>
    </source>
</reference>
<keyword evidence="3" id="KW-1185">Reference proteome</keyword>
<evidence type="ECO:0000256" key="1">
    <source>
        <dbReference type="SAM" id="MobiDB-lite"/>
    </source>
</evidence>
<comment type="caution">
    <text evidence="2">The sequence shown here is derived from an EMBL/GenBank/DDBJ whole genome shotgun (WGS) entry which is preliminary data.</text>
</comment>
<protein>
    <submittedName>
        <fullName evidence="2">Uncharacterized protein</fullName>
    </submittedName>
</protein>
<name>A0AA38HDC9_9TREE</name>
<proteinExistence type="predicted"/>
<sequence length="1283" mass="141987">MNSSISANEHAATSSISAGRRLFGISEIRQAVLRLLEKPDLARMMRVHRGGMCETAQLLYETVSYNRALYGMDRKTATRSLYCDAVTHVKDMSPPLPTALRCMYRWDERRSGYALSEVWSESDQEDDSDSDSDTSTHSRDIARTYHRRYDPDDFNTIVPFLQSKFPSLQTIAFGYDYQTYGDGGWMVKLCPISTASTLPPASDSSTTAPRLSSLSSFPTSQKIGGIIDLIHTRKYNVTRELPGIVPFVPPSARFVLRERFDLYLERADYDSWDPTMGDEWLKAIRTDAAFGDVYKTIDLGELDVHLDDIACLLRHQLSRGHTDLLEHIFTKYTLPFDIGSFEDFASPGWKSIRTLVLCVGVCYPDGDNPLSELRLTDLPRLVTVVQYDLPNLRDLRISMEGIEDAESAAKSMLHPQCLEGYGNLTRLSISTQDCNTPLFNLLRVAAPICAENATLDIQTGSKTTWSKIAQSDYIHYLRAQTADRRLHLATLAFADYGVTDPADVQKLQYLPDGQPMHNWDAMTTMWHPNLRNLIGNVRYKAAPAVSAGLASVSTASDWLHAISHSATPAEMAAASDALIAAIQSTAASLQELQGFLTAAQHLVPAVSGFADRMRGLAPPQILEAAVGRQGIGLSHAERSGLGGDQGVARANPLSGADGDQAAVSAAPQSGPAETCYKIRELRERIYSYLDHASLARFARTERGCTQVAVKELYRSIPYWAAEALMGDITAPAGESFPAFKERLLIVLQDRQSSYCDLVLDIDCRGAQLYKSSKLRQDLGRAPRGVTPVRDQHDEDLDEAEQYYYYTERTYKNHISQYGIDLFDATVPALRRRFERVRQLRFGAEAREAFGEQEHWTVICSRSEASPTIGRIELVTTRLVWFGEASPEQNAAPRGYALKEKVDFKFVPSGDGRGSAPSETRSWLAELCQGPSFLRLATRLQLRKMPITLPDLASLVERQTQLPVSERLSAVHAQGVQPWDVEDLRALSRASSGHLTILHLAPYNRTYRPGLAKVTFAELGGIVELIRSSLPGLQEFSLVVDGLREAEAHTKGLLGELCLENGGNISRLLVMTEELSVPYFNVVRLLAQICTPTAFVVIGRPFDFMYSGSPTNGATKYLAYLRAQSSNRRKHLAQIDFASLGATSYQDVRELDYHDDGRPKHRSEPRARGIEWAQIADGAACTAATSLPSFSQALDRFSQVAQRQRAPSATADQAELLREAEDLLGSADALALASQEIQRVLYDTGSVVSDIRRIRLATISVGSGRADSATTLELWPGFTLVLCC</sequence>
<gene>
    <name evidence="2" type="ORF">MKK02DRAFT_31252</name>
</gene>
<dbReference type="EMBL" id="JAKWFO010000002">
    <property type="protein sequence ID" value="KAI9638987.1"/>
    <property type="molecule type" value="Genomic_DNA"/>
</dbReference>
<accession>A0AA38HDC9</accession>
<feature type="compositionally biased region" description="Acidic residues" evidence="1">
    <location>
        <begin position="120"/>
        <end position="132"/>
    </location>
</feature>
<feature type="region of interest" description="Disordered" evidence="1">
    <location>
        <begin position="117"/>
        <end position="139"/>
    </location>
</feature>
<feature type="region of interest" description="Disordered" evidence="1">
    <location>
        <begin position="637"/>
        <end position="666"/>
    </location>
</feature>
<evidence type="ECO:0000313" key="3">
    <source>
        <dbReference type="Proteomes" id="UP001164286"/>
    </source>
</evidence>
<evidence type="ECO:0000313" key="2">
    <source>
        <dbReference type="EMBL" id="KAI9638987.1"/>
    </source>
</evidence>
<organism evidence="2 3">
    <name type="scientific">Dioszegia hungarica</name>
    <dbReference type="NCBI Taxonomy" id="4972"/>
    <lineage>
        <taxon>Eukaryota</taxon>
        <taxon>Fungi</taxon>
        <taxon>Dikarya</taxon>
        <taxon>Basidiomycota</taxon>
        <taxon>Agaricomycotina</taxon>
        <taxon>Tremellomycetes</taxon>
        <taxon>Tremellales</taxon>
        <taxon>Bulleribasidiaceae</taxon>
        <taxon>Dioszegia</taxon>
    </lineage>
</organism>
<dbReference type="GeneID" id="77727449"/>
<dbReference type="Proteomes" id="UP001164286">
    <property type="component" value="Unassembled WGS sequence"/>
</dbReference>
<dbReference type="RefSeq" id="XP_052948764.1">
    <property type="nucleotide sequence ID" value="XM_053088244.1"/>
</dbReference>